<dbReference type="RefSeq" id="WP_062621165.1">
    <property type="nucleotide sequence ID" value="NZ_JRWG01000003.1"/>
</dbReference>
<proteinExistence type="predicted"/>
<name>A0A137RIT9_9FLAO</name>
<accession>A0A137RIT9</accession>
<evidence type="ECO:0000313" key="2">
    <source>
        <dbReference type="Proteomes" id="UP000070138"/>
    </source>
</evidence>
<reference evidence="2" key="1">
    <citation type="submission" date="2014-10" db="EMBL/GenBank/DDBJ databases">
        <title>Genome sequencing of Vitellibacter sp. D-24.</title>
        <authorList>
            <person name="Thevarajoo S."/>
            <person name="Selvaratnam C."/>
            <person name="Goh K.M."/>
            <person name="Chong C.S."/>
        </authorList>
    </citation>
    <scope>NUCLEOTIDE SEQUENCE [LARGE SCALE GENOMIC DNA]</scope>
    <source>
        <strain evidence="2">D-24</strain>
    </source>
</reference>
<gene>
    <name evidence="1" type="ORF">LS48_06425</name>
</gene>
<keyword evidence="2" id="KW-1185">Reference proteome</keyword>
<dbReference type="EMBL" id="JRWG01000003">
    <property type="protein sequence ID" value="KXO00103.1"/>
    <property type="molecule type" value="Genomic_DNA"/>
</dbReference>
<dbReference type="Proteomes" id="UP000070138">
    <property type="component" value="Unassembled WGS sequence"/>
</dbReference>
<organism evidence="1 2">
    <name type="scientific">Aequorivita aquimaris</name>
    <dbReference type="NCBI Taxonomy" id="1548749"/>
    <lineage>
        <taxon>Bacteria</taxon>
        <taxon>Pseudomonadati</taxon>
        <taxon>Bacteroidota</taxon>
        <taxon>Flavobacteriia</taxon>
        <taxon>Flavobacteriales</taxon>
        <taxon>Flavobacteriaceae</taxon>
        <taxon>Aequorivita</taxon>
    </lineage>
</organism>
<dbReference type="STRING" id="1548749.LS48_06425"/>
<evidence type="ECO:0000313" key="1">
    <source>
        <dbReference type="EMBL" id="KXO00103.1"/>
    </source>
</evidence>
<protein>
    <submittedName>
        <fullName evidence="1">Uncharacterized protein</fullName>
    </submittedName>
</protein>
<sequence>MDKRDLLIYILGYLRSLHSMSKVSKEKVILIKTFIDDYNEIEQREKDRFHRNPEDYDPAEHYKGTIYEYPHYDEDADLDQQSPDFDL</sequence>
<dbReference type="AlphaFoldDB" id="A0A137RIT9"/>
<comment type="caution">
    <text evidence="1">The sequence shown here is derived from an EMBL/GenBank/DDBJ whole genome shotgun (WGS) entry which is preliminary data.</text>
</comment>
<reference evidence="1 2" key="2">
    <citation type="journal article" date="2016" name="Int. J. Syst. Evol. Microbiol.">
        <title>Vitellibacter aquimaris sp. nov., a marine bacterium isolated from seawater.</title>
        <authorList>
            <person name="Thevarajoo S."/>
            <person name="Selvaratnam C."/>
            <person name="Goh K.M."/>
            <person name="Hong K.W."/>
            <person name="Chan X.Y."/>
            <person name="Chan K.G."/>
            <person name="Chong C.S."/>
        </authorList>
    </citation>
    <scope>NUCLEOTIDE SEQUENCE [LARGE SCALE GENOMIC DNA]</scope>
    <source>
        <strain evidence="1 2">D-24</strain>
    </source>
</reference>